<dbReference type="EMBL" id="AEUD01000004">
    <property type="protein sequence ID" value="EGD55777.1"/>
    <property type="molecule type" value="Genomic_DNA"/>
</dbReference>
<evidence type="ECO:0000256" key="1">
    <source>
        <dbReference type="SAM" id="MobiDB-lite"/>
    </source>
</evidence>
<dbReference type="Pfam" id="PF08310">
    <property type="entry name" value="LGFP"/>
    <property type="match status" value="1"/>
</dbReference>
<sequence length="189" mass="19059">MNVNAKRAAIVVAAVGSIGLLGTACSSNDDSAANSSTPAAASSENGGTGASDQNGAGSSKPTAIKTDTELTTADGQQVTISNEAIAESYGTRGGPDGYLGKPLGPVVKLKTGGEFITFENGSLYQNPKSGEVYAVHGKIGDEWGTLNHEEGRLGYPTSEESQADGGLKQTYDNGAITFVDGKVTVTPAG</sequence>
<comment type="caution">
    <text evidence="3">The sequence shown here is derived from an EMBL/GenBank/DDBJ whole genome shotgun (WGS) entry which is preliminary data.</text>
</comment>
<dbReference type="RefSeq" id="WP_009678450.1">
    <property type="nucleotide sequence ID" value="NZ_AEUD01000004.1"/>
</dbReference>
<proteinExistence type="predicted"/>
<feature type="signal peptide" evidence="2">
    <location>
        <begin position="1"/>
        <end position="26"/>
    </location>
</feature>
<name>F1YHD9_9ACTN</name>
<dbReference type="AlphaFoldDB" id="F1YHD9"/>
<evidence type="ECO:0000313" key="4">
    <source>
        <dbReference type="Proteomes" id="UP000035065"/>
    </source>
</evidence>
<keyword evidence="2" id="KW-0732">Signal</keyword>
<feature type="compositionally biased region" description="Polar residues" evidence="1">
    <location>
        <begin position="50"/>
        <end position="61"/>
    </location>
</feature>
<evidence type="ECO:0000256" key="2">
    <source>
        <dbReference type="SAM" id="SignalP"/>
    </source>
</evidence>
<dbReference type="PROSITE" id="PS51257">
    <property type="entry name" value="PROKAR_LIPOPROTEIN"/>
    <property type="match status" value="1"/>
</dbReference>
<protein>
    <submittedName>
        <fullName evidence="3">LGFP repeat protein</fullName>
    </submittedName>
</protein>
<gene>
    <name evidence="3" type="ORF">SCNU_06035</name>
</gene>
<dbReference type="eggNOG" id="COG5479">
    <property type="taxonomic scope" value="Bacteria"/>
</dbReference>
<feature type="compositionally biased region" description="Low complexity" evidence="1">
    <location>
        <begin position="27"/>
        <end position="43"/>
    </location>
</feature>
<feature type="region of interest" description="Disordered" evidence="1">
    <location>
        <begin position="27"/>
        <end position="63"/>
    </location>
</feature>
<feature type="chain" id="PRO_5038826686" evidence="2">
    <location>
        <begin position="27"/>
        <end position="189"/>
    </location>
</feature>
<dbReference type="OrthoDB" id="514320at2"/>
<dbReference type="STRING" id="644548.SCNU_06035"/>
<evidence type="ECO:0000313" key="3">
    <source>
        <dbReference type="EMBL" id="EGD55777.1"/>
    </source>
</evidence>
<organism evidence="3 4">
    <name type="scientific">Gordonia neofelifaecis NRRL B-59395</name>
    <dbReference type="NCBI Taxonomy" id="644548"/>
    <lineage>
        <taxon>Bacteria</taxon>
        <taxon>Bacillati</taxon>
        <taxon>Actinomycetota</taxon>
        <taxon>Actinomycetes</taxon>
        <taxon>Mycobacteriales</taxon>
        <taxon>Gordoniaceae</taxon>
        <taxon>Gordonia</taxon>
    </lineage>
</organism>
<dbReference type="Proteomes" id="UP000035065">
    <property type="component" value="Unassembled WGS sequence"/>
</dbReference>
<dbReference type="InterPro" id="IPR013207">
    <property type="entry name" value="LGFP"/>
</dbReference>
<keyword evidence="4" id="KW-1185">Reference proteome</keyword>
<accession>F1YHD9</accession>
<reference evidence="3 4" key="1">
    <citation type="journal article" date="2011" name="J. Bacteriol.">
        <title>Draft Genome Sequence of Gordonia neofelifaecis NRRL B-59395, a Cholesterol-Degrading Actinomycete.</title>
        <authorList>
            <person name="Ge F."/>
            <person name="Li W."/>
            <person name="Chen G."/>
            <person name="Liu Y."/>
            <person name="Zhang G."/>
            <person name="Yong B."/>
            <person name="Wang Q."/>
            <person name="Wang N."/>
            <person name="Huang Z."/>
            <person name="Li W."/>
            <person name="Wang J."/>
            <person name="Wu C."/>
            <person name="Xie Q."/>
            <person name="Liu G."/>
        </authorList>
    </citation>
    <scope>NUCLEOTIDE SEQUENCE [LARGE SCALE GENOMIC DNA]</scope>
    <source>
        <strain evidence="3 4">NRRL B-59395</strain>
    </source>
</reference>